<reference evidence="2 3" key="1">
    <citation type="submission" date="2023-02" db="EMBL/GenBank/DDBJ databases">
        <title>Description and genomic characterization of Microbulbifer bruguierae sp. nov., isolated from the sediment of mangrove plant Bruguiera sexangula.</title>
        <authorList>
            <person name="Long M."/>
        </authorList>
    </citation>
    <scope>NUCLEOTIDE SEQUENCE [LARGE SCALE GENOMIC DNA]</scope>
    <source>
        <strain evidence="2 3">H12</strain>
    </source>
</reference>
<dbReference type="EMBL" id="CP118605">
    <property type="protein sequence ID" value="WGL18145.1"/>
    <property type="molecule type" value="Genomic_DNA"/>
</dbReference>
<evidence type="ECO:0000313" key="3">
    <source>
        <dbReference type="Proteomes" id="UP001236500"/>
    </source>
</evidence>
<dbReference type="Proteomes" id="UP001236500">
    <property type="component" value="Chromosome"/>
</dbReference>
<dbReference type="InterPro" id="IPR011622">
    <property type="entry name" value="7TMR_DISM_rcpt_extracell_dom2"/>
</dbReference>
<name>A0ABY8NHH0_9GAMM</name>
<feature type="domain" description="7TM-DISM receptor extracellular" evidence="1">
    <location>
        <begin position="51"/>
        <end position="185"/>
    </location>
</feature>
<gene>
    <name evidence="2" type="ORF">PVT68_07565</name>
</gene>
<dbReference type="RefSeq" id="WP_280322105.1">
    <property type="nucleotide sequence ID" value="NZ_CP118605.1"/>
</dbReference>
<evidence type="ECO:0000259" key="1">
    <source>
        <dbReference type="Pfam" id="PF07696"/>
    </source>
</evidence>
<dbReference type="Pfam" id="PF07696">
    <property type="entry name" value="7TMR-DISMED2"/>
    <property type="match status" value="1"/>
</dbReference>
<organism evidence="2 3">
    <name type="scientific">Microbulbifer bruguierae</name>
    <dbReference type="NCBI Taxonomy" id="3029061"/>
    <lineage>
        <taxon>Bacteria</taxon>
        <taxon>Pseudomonadati</taxon>
        <taxon>Pseudomonadota</taxon>
        <taxon>Gammaproteobacteria</taxon>
        <taxon>Cellvibrionales</taxon>
        <taxon>Microbulbiferaceae</taxon>
        <taxon>Microbulbifer</taxon>
    </lineage>
</organism>
<sequence>MGARWLLILFFYLLLFVVAGAGRPVSAAALAGAVIDVGVVENGSQRTGLSAIWHDPSGNAGLSQAVQAWQDGVFEPLHSAGSTGLQKGSHWSYFILRNPTTTPLTLHLEYIDHQLIGLAAFQRDLDGSGAEQKHSDTAIAFAEIASLEMGTPFSTRPVPHNRFVVPVALQPGTSYEFLVRFDSREAGFAFPS</sequence>
<protein>
    <submittedName>
        <fullName evidence="2">7TM-DISM domain-containing protein</fullName>
    </submittedName>
</protein>
<proteinExistence type="predicted"/>
<keyword evidence="3" id="KW-1185">Reference proteome</keyword>
<evidence type="ECO:0000313" key="2">
    <source>
        <dbReference type="EMBL" id="WGL18145.1"/>
    </source>
</evidence>
<accession>A0ABY8NHH0</accession>
<dbReference type="Gene3D" id="2.60.40.2380">
    <property type="match status" value="1"/>
</dbReference>